<evidence type="ECO:0000256" key="1">
    <source>
        <dbReference type="SAM" id="MobiDB-lite"/>
    </source>
</evidence>
<dbReference type="AlphaFoldDB" id="A0A8X6XZK7"/>
<dbReference type="GO" id="GO:0000030">
    <property type="term" value="F:mannosyltransferase activity"/>
    <property type="evidence" value="ECO:0007669"/>
    <property type="project" value="TreeGrafter"/>
</dbReference>
<dbReference type="InterPro" id="IPR011990">
    <property type="entry name" value="TPR-like_helical_dom_sf"/>
</dbReference>
<dbReference type="GO" id="GO:0035269">
    <property type="term" value="P:protein O-linked glycosylation via mannose"/>
    <property type="evidence" value="ECO:0007669"/>
    <property type="project" value="TreeGrafter"/>
</dbReference>
<keyword evidence="3" id="KW-1185">Reference proteome</keyword>
<comment type="caution">
    <text evidence="2">The sequence shown here is derived from an EMBL/GenBank/DDBJ whole genome shotgun (WGS) entry which is preliminary data.</text>
</comment>
<dbReference type="SUPFAM" id="SSF48452">
    <property type="entry name" value="TPR-like"/>
    <property type="match status" value="1"/>
</dbReference>
<name>A0A8X6XZK7_9ARAC</name>
<feature type="region of interest" description="Disordered" evidence="1">
    <location>
        <begin position="121"/>
        <end position="144"/>
    </location>
</feature>
<accession>A0A8X6XZK7</accession>
<dbReference type="GO" id="GO:0005783">
    <property type="term" value="C:endoplasmic reticulum"/>
    <property type="evidence" value="ECO:0007669"/>
    <property type="project" value="TreeGrafter"/>
</dbReference>
<feature type="compositionally biased region" description="Polar residues" evidence="1">
    <location>
        <begin position="122"/>
        <end position="144"/>
    </location>
</feature>
<protein>
    <submittedName>
        <fullName evidence="2">Protein O-mannosyl-transferase Tmtc3</fullName>
    </submittedName>
</protein>
<dbReference type="Gene3D" id="1.25.40.10">
    <property type="entry name" value="Tetratricopeptide repeat domain"/>
    <property type="match status" value="2"/>
</dbReference>
<sequence length="144" mass="16574">MDEKNFTLAEKWFRKAVELRSDFRSALFNLALLLSEARRPKDALPFLKQLRQCYENILRYESNNVQALHNLCVVHVERGLMEEAEACLEKASALAPSEQYVTQHLDIVRARRLQMLKKASQSKKITSANSDAKQNINKSPNLQT</sequence>
<organism evidence="2 3">
    <name type="scientific">Trichonephila inaurata madagascariensis</name>
    <dbReference type="NCBI Taxonomy" id="2747483"/>
    <lineage>
        <taxon>Eukaryota</taxon>
        <taxon>Metazoa</taxon>
        <taxon>Ecdysozoa</taxon>
        <taxon>Arthropoda</taxon>
        <taxon>Chelicerata</taxon>
        <taxon>Arachnida</taxon>
        <taxon>Araneae</taxon>
        <taxon>Araneomorphae</taxon>
        <taxon>Entelegynae</taxon>
        <taxon>Araneoidea</taxon>
        <taxon>Nephilidae</taxon>
        <taxon>Trichonephila</taxon>
        <taxon>Trichonephila inaurata</taxon>
    </lineage>
</organism>
<dbReference type="PANTHER" id="PTHR44395">
    <property type="match status" value="1"/>
</dbReference>
<gene>
    <name evidence="2" type="primary">Tmtc3</name>
    <name evidence="2" type="ORF">TNIN_385461</name>
</gene>
<proteinExistence type="predicted"/>
<dbReference type="EMBL" id="BMAV01014680">
    <property type="protein sequence ID" value="GFY63281.1"/>
    <property type="molecule type" value="Genomic_DNA"/>
</dbReference>
<evidence type="ECO:0000313" key="2">
    <source>
        <dbReference type="EMBL" id="GFY63281.1"/>
    </source>
</evidence>
<dbReference type="Proteomes" id="UP000886998">
    <property type="component" value="Unassembled WGS sequence"/>
</dbReference>
<dbReference type="PANTHER" id="PTHR44395:SF1">
    <property type="entry name" value="PROTEIN O-MANNOSYL-TRANSFERASE TMTC3"/>
    <property type="match status" value="1"/>
</dbReference>
<evidence type="ECO:0000313" key="3">
    <source>
        <dbReference type="Proteomes" id="UP000886998"/>
    </source>
</evidence>
<dbReference type="Pfam" id="PF13181">
    <property type="entry name" value="TPR_8"/>
    <property type="match status" value="1"/>
</dbReference>
<reference evidence="2" key="1">
    <citation type="submission" date="2020-08" db="EMBL/GenBank/DDBJ databases">
        <title>Multicomponent nature underlies the extraordinary mechanical properties of spider dragline silk.</title>
        <authorList>
            <person name="Kono N."/>
            <person name="Nakamura H."/>
            <person name="Mori M."/>
            <person name="Yoshida Y."/>
            <person name="Ohtoshi R."/>
            <person name="Malay A.D."/>
            <person name="Moran D.A.P."/>
            <person name="Tomita M."/>
            <person name="Numata K."/>
            <person name="Arakawa K."/>
        </authorList>
    </citation>
    <scope>NUCLEOTIDE SEQUENCE</scope>
</reference>
<dbReference type="OrthoDB" id="6538080at2759"/>
<dbReference type="InterPro" id="IPR019734">
    <property type="entry name" value="TPR_rpt"/>
</dbReference>